<name>A0A482Y1Z0_9EURY</name>
<dbReference type="EMBL" id="SHMP01000008">
    <property type="protein sequence ID" value="RZV06220.1"/>
    <property type="molecule type" value="Genomic_DNA"/>
</dbReference>
<organism evidence="1 2">
    <name type="scientific">Natrinema hispanicum</name>
    <dbReference type="NCBI Taxonomy" id="392421"/>
    <lineage>
        <taxon>Archaea</taxon>
        <taxon>Methanobacteriati</taxon>
        <taxon>Methanobacteriota</taxon>
        <taxon>Stenosarchaea group</taxon>
        <taxon>Halobacteria</taxon>
        <taxon>Halobacteriales</taxon>
        <taxon>Natrialbaceae</taxon>
        <taxon>Natrinema</taxon>
    </lineage>
</organism>
<accession>A0A482Y1Z0</accession>
<gene>
    <name evidence="1" type="ORF">BDK88_3763</name>
</gene>
<protein>
    <submittedName>
        <fullName evidence="1">Uncharacterized protein</fullName>
    </submittedName>
</protein>
<evidence type="ECO:0000313" key="2">
    <source>
        <dbReference type="Proteomes" id="UP000291097"/>
    </source>
</evidence>
<dbReference type="AlphaFoldDB" id="A0A482Y1Z0"/>
<reference evidence="1 2" key="1">
    <citation type="submission" date="2019-02" db="EMBL/GenBank/DDBJ databases">
        <title>Genomic Encyclopedia of Archaeal and Bacterial Type Strains, Phase II (KMG-II): from individual species to whole genera.</title>
        <authorList>
            <person name="Goeker M."/>
        </authorList>
    </citation>
    <scope>NUCLEOTIDE SEQUENCE [LARGE SCALE GENOMIC DNA]</scope>
    <source>
        <strain evidence="1 2">DSM 18328</strain>
    </source>
</reference>
<dbReference type="Proteomes" id="UP000291097">
    <property type="component" value="Unassembled WGS sequence"/>
</dbReference>
<sequence>MYTYKHLDIRSFSNDAPSVRDRFAEFSDRLYG</sequence>
<proteinExistence type="predicted"/>
<evidence type="ECO:0000313" key="1">
    <source>
        <dbReference type="EMBL" id="RZV06220.1"/>
    </source>
</evidence>
<comment type="caution">
    <text evidence="1">The sequence shown here is derived from an EMBL/GenBank/DDBJ whole genome shotgun (WGS) entry which is preliminary data.</text>
</comment>